<reference evidence="3 4" key="1">
    <citation type="submission" date="2019-03" db="EMBL/GenBank/DDBJ databases">
        <title>Paraburkholderia sp. 4M-K11, isolated from subtropical forest soil.</title>
        <authorList>
            <person name="Gao Z.-H."/>
            <person name="Qiu L.-H."/>
        </authorList>
    </citation>
    <scope>NUCLEOTIDE SEQUENCE [LARGE SCALE GENOMIC DNA]</scope>
    <source>
        <strain evidence="3 4">4M-K11</strain>
    </source>
</reference>
<proteinExistence type="predicted"/>
<protein>
    <submittedName>
        <fullName evidence="3">Uncharacterized protein</fullName>
    </submittedName>
</protein>
<feature type="region of interest" description="Disordered" evidence="1">
    <location>
        <begin position="69"/>
        <end position="90"/>
    </location>
</feature>
<accession>A0A4R5MDZ1</accession>
<keyword evidence="4" id="KW-1185">Reference proteome</keyword>
<gene>
    <name evidence="3" type="ORF">EYW47_05715</name>
</gene>
<dbReference type="AlphaFoldDB" id="A0A4R5MDZ1"/>
<evidence type="ECO:0000256" key="2">
    <source>
        <dbReference type="SAM" id="Phobius"/>
    </source>
</evidence>
<evidence type="ECO:0000313" key="3">
    <source>
        <dbReference type="EMBL" id="TDG25335.1"/>
    </source>
</evidence>
<feature type="compositionally biased region" description="Low complexity" evidence="1">
    <location>
        <begin position="70"/>
        <end position="90"/>
    </location>
</feature>
<evidence type="ECO:0000313" key="4">
    <source>
        <dbReference type="Proteomes" id="UP000295722"/>
    </source>
</evidence>
<keyword evidence="2" id="KW-0812">Transmembrane</keyword>
<evidence type="ECO:0000256" key="1">
    <source>
        <dbReference type="SAM" id="MobiDB-lite"/>
    </source>
</evidence>
<comment type="caution">
    <text evidence="3">The sequence shown here is derived from an EMBL/GenBank/DDBJ whole genome shotgun (WGS) entry which is preliminary data.</text>
</comment>
<dbReference type="RefSeq" id="WP_133193898.1">
    <property type="nucleotide sequence ID" value="NZ_JBHUCW010000006.1"/>
</dbReference>
<keyword evidence="2" id="KW-0472">Membrane</keyword>
<organism evidence="3 4">
    <name type="scientific">Paraburkholderia silviterrae</name>
    <dbReference type="NCBI Taxonomy" id="2528715"/>
    <lineage>
        <taxon>Bacteria</taxon>
        <taxon>Pseudomonadati</taxon>
        <taxon>Pseudomonadota</taxon>
        <taxon>Betaproteobacteria</taxon>
        <taxon>Burkholderiales</taxon>
        <taxon>Burkholderiaceae</taxon>
        <taxon>Paraburkholderia</taxon>
    </lineage>
</organism>
<sequence length="120" mass="13271">MGDVPQQMALTDDERRFFDVLEERGEASVVADLDTRRWGARERDVRKWLLLKQQARDVAAGELARRTTEATEAAAQASERSAQASEESAVSAKQSAKHAKIAWLIAGLSLFVSVIALFLK</sequence>
<keyword evidence="2" id="KW-1133">Transmembrane helix</keyword>
<dbReference type="Proteomes" id="UP000295722">
    <property type="component" value="Unassembled WGS sequence"/>
</dbReference>
<dbReference type="EMBL" id="SMRP01000002">
    <property type="protein sequence ID" value="TDG25335.1"/>
    <property type="molecule type" value="Genomic_DNA"/>
</dbReference>
<name>A0A4R5MDZ1_9BURK</name>
<feature type="transmembrane region" description="Helical" evidence="2">
    <location>
        <begin position="101"/>
        <end position="119"/>
    </location>
</feature>